<organism evidence="1 2">
    <name type="scientific">Burkholderia savannae</name>
    <dbReference type="NCBI Taxonomy" id="1637837"/>
    <lineage>
        <taxon>Bacteria</taxon>
        <taxon>Pseudomonadati</taxon>
        <taxon>Pseudomonadota</taxon>
        <taxon>Betaproteobacteria</taxon>
        <taxon>Burkholderiales</taxon>
        <taxon>Burkholderiaceae</taxon>
        <taxon>Burkholderia</taxon>
        <taxon>pseudomallei group</taxon>
    </lineage>
</organism>
<evidence type="ECO:0000313" key="1">
    <source>
        <dbReference type="EMBL" id="KWZ42626.1"/>
    </source>
</evidence>
<protein>
    <submittedName>
        <fullName evidence="1">Uncharacterized protein</fullName>
    </submittedName>
</protein>
<proteinExistence type="predicted"/>
<gene>
    <name evidence="1" type="ORF">WS72_06910</name>
</gene>
<reference evidence="1 2" key="1">
    <citation type="submission" date="2015-11" db="EMBL/GenBank/DDBJ databases">
        <authorList>
            <person name="Sahl J."/>
            <person name="Wagner D."/>
            <person name="Keim P."/>
        </authorList>
    </citation>
    <scope>NUCLEOTIDE SEQUENCE [LARGE SCALE GENOMIC DNA]</scope>
    <source>
        <strain evidence="1 2">BDU18</strain>
    </source>
</reference>
<keyword evidence="2" id="KW-1185">Reference proteome</keyword>
<evidence type="ECO:0000313" key="2">
    <source>
        <dbReference type="Proteomes" id="UP000070255"/>
    </source>
</evidence>
<dbReference type="EMBL" id="LNJQ01000001">
    <property type="protein sequence ID" value="KWZ42626.1"/>
    <property type="molecule type" value="Genomic_DNA"/>
</dbReference>
<comment type="caution">
    <text evidence="1">The sequence shown here is derived from an EMBL/GenBank/DDBJ whole genome shotgun (WGS) entry which is preliminary data.</text>
</comment>
<sequence>MLGRRDGVRTRGLRAARIVRAVPAVRDARNRFARQPRRIGARAFERATAARAKRDGAAGGPVQPPSEAFACAANAARCRVTSRDLA</sequence>
<dbReference type="Proteomes" id="UP000070255">
    <property type="component" value="Unassembled WGS sequence"/>
</dbReference>
<name>A0ABR5TCQ4_9BURK</name>
<accession>A0ABR5TCQ4</accession>